<evidence type="ECO:0000259" key="14">
    <source>
        <dbReference type="PROSITE" id="PS51352"/>
    </source>
</evidence>
<comment type="similarity">
    <text evidence="10">Belongs to the peroxiredoxin family. BCP/PrxQ subfamily.</text>
</comment>
<evidence type="ECO:0000256" key="10">
    <source>
        <dbReference type="ARBA" id="ARBA00038489"/>
    </source>
</evidence>
<protein>
    <recommendedName>
        <fullName evidence="3">thioredoxin-dependent peroxiredoxin</fullName>
        <ecNumber evidence="3">1.11.1.24</ecNumber>
    </recommendedName>
    <alternativeName>
        <fullName evidence="9">Thioredoxin peroxidase</fullName>
    </alternativeName>
    <alternativeName>
        <fullName evidence="11">Thioredoxin-dependent peroxiredoxin Bcp</fullName>
    </alternativeName>
</protein>
<dbReference type="HOGENOM" id="CLU_042529_14_1_5"/>
<dbReference type="InterPro" id="IPR000866">
    <property type="entry name" value="AhpC/TSA"/>
</dbReference>
<dbReference type="CDD" id="cd03017">
    <property type="entry name" value="PRX_BCP"/>
    <property type="match status" value="1"/>
</dbReference>
<dbReference type="InterPro" id="IPR036249">
    <property type="entry name" value="Thioredoxin-like_sf"/>
</dbReference>
<evidence type="ECO:0000256" key="3">
    <source>
        <dbReference type="ARBA" id="ARBA00013017"/>
    </source>
</evidence>
<evidence type="ECO:0000256" key="12">
    <source>
        <dbReference type="ARBA" id="ARBA00049091"/>
    </source>
</evidence>
<feature type="active site" description="Cysteine sulfenic acid (-SOH) intermediate; for peroxidase activity" evidence="13">
    <location>
        <position position="49"/>
    </location>
</feature>
<dbReference type="PANTHER" id="PTHR42801">
    <property type="entry name" value="THIOREDOXIN-DEPENDENT PEROXIDE REDUCTASE"/>
    <property type="match status" value="1"/>
</dbReference>
<dbReference type="GO" id="GO:0034599">
    <property type="term" value="P:cellular response to oxidative stress"/>
    <property type="evidence" value="ECO:0007669"/>
    <property type="project" value="TreeGrafter"/>
</dbReference>
<keyword evidence="5" id="KW-0049">Antioxidant</keyword>
<comment type="function">
    <text evidence="1">Thiol-specific peroxidase that catalyzes the reduction of hydrogen peroxide and organic hydroperoxides to water and alcohols, respectively. Plays a role in cell protection against oxidative stress by detoxifying peroxides and as sensor of hydrogen peroxide-mediated signaling events.</text>
</comment>
<dbReference type="InterPro" id="IPR024706">
    <property type="entry name" value="Peroxiredoxin_AhpC-typ"/>
</dbReference>
<evidence type="ECO:0000313" key="16">
    <source>
        <dbReference type="Proteomes" id="UP000004688"/>
    </source>
</evidence>
<evidence type="ECO:0000256" key="6">
    <source>
        <dbReference type="ARBA" id="ARBA00023002"/>
    </source>
</evidence>
<evidence type="ECO:0000256" key="7">
    <source>
        <dbReference type="ARBA" id="ARBA00023157"/>
    </source>
</evidence>
<keyword evidence="4" id="KW-0575">Peroxidase</keyword>
<gene>
    <name evidence="15" type="primary">bcp</name>
    <name evidence="15" type="ORF">OA238_c11570</name>
</gene>
<dbReference type="InterPro" id="IPR013766">
    <property type="entry name" value="Thioredoxin_domain"/>
</dbReference>
<dbReference type="PROSITE" id="PS51352">
    <property type="entry name" value="THIOREDOXIN_2"/>
    <property type="match status" value="1"/>
</dbReference>
<dbReference type="eggNOG" id="COG1225">
    <property type="taxonomic scope" value="Bacteria"/>
</dbReference>
<evidence type="ECO:0000256" key="4">
    <source>
        <dbReference type="ARBA" id="ARBA00022559"/>
    </source>
</evidence>
<dbReference type="GO" id="GO:0045454">
    <property type="term" value="P:cell redox homeostasis"/>
    <property type="evidence" value="ECO:0007669"/>
    <property type="project" value="TreeGrafter"/>
</dbReference>
<dbReference type="PIRSF" id="PIRSF000239">
    <property type="entry name" value="AHPC"/>
    <property type="match status" value="1"/>
</dbReference>
<evidence type="ECO:0000256" key="5">
    <source>
        <dbReference type="ARBA" id="ARBA00022862"/>
    </source>
</evidence>
<dbReference type="EC" id="1.11.1.24" evidence="3"/>
<keyword evidence="6" id="KW-0560">Oxidoreductase</keyword>
<comment type="subunit">
    <text evidence="2">Monomer.</text>
</comment>
<evidence type="ECO:0000256" key="1">
    <source>
        <dbReference type="ARBA" id="ARBA00003330"/>
    </source>
</evidence>
<evidence type="ECO:0000256" key="11">
    <source>
        <dbReference type="ARBA" id="ARBA00042639"/>
    </source>
</evidence>
<organism evidence="15 16">
    <name type="scientific">Octadecabacter arcticus 238</name>
    <dbReference type="NCBI Taxonomy" id="391616"/>
    <lineage>
        <taxon>Bacteria</taxon>
        <taxon>Pseudomonadati</taxon>
        <taxon>Pseudomonadota</taxon>
        <taxon>Alphaproteobacteria</taxon>
        <taxon>Rhodobacterales</taxon>
        <taxon>Roseobacteraceae</taxon>
        <taxon>Octadecabacter</taxon>
    </lineage>
</organism>
<dbReference type="STRING" id="391616.OA238_c11570"/>
<sequence length="157" mass="17157">MDPKMSELREGDTAPAISLPRDGANTVTLADLKGPVVVYFYPRDDTPGCTTEAIGFTDQLVAFSASGATILGVSKDTVAKHEKFITKHNLKIALLSDAEGDVCERYGVWGEKKMYGKVFMGIERATFLIVDGKIAKIWRKVKVPGHVEDVLDTIRAL</sequence>
<name>M9RLQ1_9RHOB</name>
<evidence type="ECO:0000256" key="2">
    <source>
        <dbReference type="ARBA" id="ARBA00011245"/>
    </source>
</evidence>
<dbReference type="SUPFAM" id="SSF52833">
    <property type="entry name" value="Thioredoxin-like"/>
    <property type="match status" value="1"/>
</dbReference>
<dbReference type="KEGG" id="oar:OA238_c11570"/>
<evidence type="ECO:0000256" key="8">
    <source>
        <dbReference type="ARBA" id="ARBA00023284"/>
    </source>
</evidence>
<comment type="catalytic activity">
    <reaction evidence="12">
        <text>a hydroperoxide + [thioredoxin]-dithiol = an alcohol + [thioredoxin]-disulfide + H2O</text>
        <dbReference type="Rhea" id="RHEA:62620"/>
        <dbReference type="Rhea" id="RHEA-COMP:10698"/>
        <dbReference type="Rhea" id="RHEA-COMP:10700"/>
        <dbReference type="ChEBI" id="CHEBI:15377"/>
        <dbReference type="ChEBI" id="CHEBI:29950"/>
        <dbReference type="ChEBI" id="CHEBI:30879"/>
        <dbReference type="ChEBI" id="CHEBI:35924"/>
        <dbReference type="ChEBI" id="CHEBI:50058"/>
        <dbReference type="EC" id="1.11.1.24"/>
    </reaction>
</comment>
<dbReference type="Pfam" id="PF00578">
    <property type="entry name" value="AhpC-TSA"/>
    <property type="match status" value="1"/>
</dbReference>
<dbReference type="AlphaFoldDB" id="M9RLQ1"/>
<dbReference type="PANTHER" id="PTHR42801:SF4">
    <property type="entry name" value="AHPC_TSA FAMILY PROTEIN"/>
    <property type="match status" value="1"/>
</dbReference>
<keyword evidence="16" id="KW-1185">Reference proteome</keyword>
<dbReference type="InterPro" id="IPR050924">
    <property type="entry name" value="Peroxiredoxin_BCP/PrxQ"/>
</dbReference>
<accession>M9RLQ1</accession>
<keyword evidence="7" id="KW-1015">Disulfide bond</keyword>
<keyword evidence="8" id="KW-0676">Redox-active center</keyword>
<proteinExistence type="inferred from homology"/>
<feature type="domain" description="Thioredoxin" evidence="14">
    <location>
        <begin position="8"/>
        <end position="157"/>
    </location>
</feature>
<dbReference type="FunFam" id="3.40.30.10:FF:000007">
    <property type="entry name" value="Thioredoxin-dependent thiol peroxidase"/>
    <property type="match status" value="1"/>
</dbReference>
<evidence type="ECO:0000256" key="13">
    <source>
        <dbReference type="PIRSR" id="PIRSR000239-1"/>
    </source>
</evidence>
<dbReference type="GO" id="GO:0005737">
    <property type="term" value="C:cytoplasm"/>
    <property type="evidence" value="ECO:0007669"/>
    <property type="project" value="TreeGrafter"/>
</dbReference>
<evidence type="ECO:0000313" key="15">
    <source>
        <dbReference type="EMBL" id="AGI71336.1"/>
    </source>
</evidence>
<dbReference type="GO" id="GO:0008379">
    <property type="term" value="F:thioredoxin peroxidase activity"/>
    <property type="evidence" value="ECO:0007669"/>
    <property type="project" value="TreeGrafter"/>
</dbReference>
<reference evidence="15 16" key="1">
    <citation type="journal article" date="2013" name="PLoS ONE">
        <title>Poles Apart: Arctic and Antarctic Octadecabacter strains Share High Genome Plasticity and a New Type of Xanthorhodopsin.</title>
        <authorList>
            <person name="Vollmers J."/>
            <person name="Voget S."/>
            <person name="Dietrich S."/>
            <person name="Gollnow K."/>
            <person name="Smits M."/>
            <person name="Meyer K."/>
            <person name="Brinkhoff T."/>
            <person name="Simon M."/>
            <person name="Daniel R."/>
        </authorList>
    </citation>
    <scope>NUCLEOTIDE SEQUENCE [LARGE SCALE GENOMIC DNA]</scope>
    <source>
        <strain evidence="15 16">238</strain>
    </source>
</reference>
<dbReference type="Proteomes" id="UP000004688">
    <property type="component" value="Chromosome"/>
</dbReference>
<dbReference type="EMBL" id="CP003742">
    <property type="protein sequence ID" value="AGI71336.1"/>
    <property type="molecule type" value="Genomic_DNA"/>
</dbReference>
<dbReference type="NCBIfam" id="NF006960">
    <property type="entry name" value="PRK09437.1"/>
    <property type="match status" value="1"/>
</dbReference>
<dbReference type="Gene3D" id="3.40.30.10">
    <property type="entry name" value="Glutaredoxin"/>
    <property type="match status" value="1"/>
</dbReference>
<evidence type="ECO:0000256" key="9">
    <source>
        <dbReference type="ARBA" id="ARBA00032824"/>
    </source>
</evidence>